<evidence type="ECO:0000259" key="1">
    <source>
        <dbReference type="Pfam" id="PF20665"/>
    </source>
</evidence>
<accession>A0AAV0I1F3</accession>
<dbReference type="GO" id="GO:0006888">
    <property type="term" value="P:endoplasmic reticulum to Golgi vesicle-mediated transport"/>
    <property type="evidence" value="ECO:0007669"/>
    <property type="project" value="TreeGrafter"/>
</dbReference>
<protein>
    <recommendedName>
        <fullName evidence="1">Centromere/kinetochore protein zw10 middle domain-containing protein</fullName>
    </recommendedName>
</protein>
<dbReference type="Pfam" id="PF20665">
    <property type="entry name" value="Zw10_middle"/>
    <property type="match status" value="1"/>
</dbReference>
<feature type="non-terminal residue" evidence="2">
    <location>
        <position position="1"/>
    </location>
</feature>
<organism evidence="2 3">
    <name type="scientific">Linum tenue</name>
    <dbReference type="NCBI Taxonomy" id="586396"/>
    <lineage>
        <taxon>Eukaryota</taxon>
        <taxon>Viridiplantae</taxon>
        <taxon>Streptophyta</taxon>
        <taxon>Embryophyta</taxon>
        <taxon>Tracheophyta</taxon>
        <taxon>Spermatophyta</taxon>
        <taxon>Magnoliopsida</taxon>
        <taxon>eudicotyledons</taxon>
        <taxon>Gunneridae</taxon>
        <taxon>Pentapetalae</taxon>
        <taxon>rosids</taxon>
        <taxon>fabids</taxon>
        <taxon>Malpighiales</taxon>
        <taxon>Linaceae</taxon>
        <taxon>Linum</taxon>
    </lineage>
</organism>
<dbReference type="Proteomes" id="UP001154282">
    <property type="component" value="Unassembled WGS sequence"/>
</dbReference>
<proteinExistence type="predicted"/>
<dbReference type="GO" id="GO:1990423">
    <property type="term" value="C:RZZ complex"/>
    <property type="evidence" value="ECO:0007669"/>
    <property type="project" value="TreeGrafter"/>
</dbReference>
<feature type="domain" description="Centromere/kinetochore protein zw10 middle" evidence="1">
    <location>
        <begin position="1"/>
        <end position="42"/>
    </location>
</feature>
<reference evidence="2" key="1">
    <citation type="submission" date="2022-08" db="EMBL/GenBank/DDBJ databases">
        <authorList>
            <person name="Gutierrez-Valencia J."/>
        </authorList>
    </citation>
    <scope>NUCLEOTIDE SEQUENCE</scope>
</reference>
<dbReference type="AlphaFoldDB" id="A0AAV0I1F3"/>
<name>A0AAV0I1F3_9ROSI</name>
<gene>
    <name evidence="2" type="ORF">LITE_LOCUS6741</name>
</gene>
<dbReference type="GO" id="GO:0005737">
    <property type="term" value="C:cytoplasm"/>
    <property type="evidence" value="ECO:0007669"/>
    <property type="project" value="GOC"/>
</dbReference>
<dbReference type="PANTHER" id="PTHR12205:SF0">
    <property type="entry name" value="CENTROMERE_KINETOCHORE PROTEIN ZW10 HOMOLOG"/>
    <property type="match status" value="1"/>
</dbReference>
<evidence type="ECO:0000313" key="2">
    <source>
        <dbReference type="EMBL" id="CAI0390459.1"/>
    </source>
</evidence>
<sequence length="84" mass="9517">KNLKFISTSDQSDLKLSNFSENVEVHFASRKRTEILAKARDFLLHCDFSVPQEIMRKGSQPKNGAGVAAESIDRLVHLLFLSER</sequence>
<evidence type="ECO:0000313" key="3">
    <source>
        <dbReference type="Proteomes" id="UP001154282"/>
    </source>
</evidence>
<comment type="caution">
    <text evidence="2">The sequence shown here is derived from an EMBL/GenBank/DDBJ whole genome shotgun (WGS) entry which is preliminary data.</text>
</comment>
<dbReference type="InterPro" id="IPR048344">
    <property type="entry name" value="Zw10_middle"/>
</dbReference>
<dbReference type="GO" id="GO:0007094">
    <property type="term" value="P:mitotic spindle assembly checkpoint signaling"/>
    <property type="evidence" value="ECO:0007669"/>
    <property type="project" value="TreeGrafter"/>
</dbReference>
<dbReference type="PANTHER" id="PTHR12205">
    <property type="entry name" value="CENTROMERE/KINETOCHORE PROTEIN ZW10"/>
    <property type="match status" value="1"/>
</dbReference>
<keyword evidence="3" id="KW-1185">Reference proteome</keyword>
<dbReference type="EMBL" id="CAMGYJ010000003">
    <property type="protein sequence ID" value="CAI0390459.1"/>
    <property type="molecule type" value="Genomic_DNA"/>
</dbReference>